<dbReference type="AlphaFoldDB" id="A0A2N1NQ10"/>
<dbReference type="EMBL" id="LLXL01000211">
    <property type="protein sequence ID" value="PKK75958.1"/>
    <property type="molecule type" value="Genomic_DNA"/>
</dbReference>
<comment type="caution">
    <text evidence="2">The sequence shown here is derived from an EMBL/GenBank/DDBJ whole genome shotgun (WGS) entry which is preliminary data.</text>
</comment>
<evidence type="ECO:0000256" key="1">
    <source>
        <dbReference type="SAM" id="Coils"/>
    </source>
</evidence>
<keyword evidence="1" id="KW-0175">Coiled coil</keyword>
<reference evidence="2 3" key="2">
    <citation type="submission" date="2017-10" db="EMBL/GenBank/DDBJ databases">
        <title>Extensive intraspecific genome diversity in a model arbuscular mycorrhizal fungus.</title>
        <authorList>
            <person name="Chen E.C.H."/>
            <person name="Morin E."/>
            <person name="Baudet D."/>
            <person name="Noel J."/>
            <person name="Ndikumana S."/>
            <person name="Charron P."/>
            <person name="St-Onge C."/>
            <person name="Giorgi J."/>
            <person name="Grigoriev I.V."/>
            <person name="Roux C."/>
            <person name="Martin F.M."/>
            <person name="Corradi N."/>
        </authorList>
    </citation>
    <scope>NUCLEOTIDE SEQUENCE [LARGE SCALE GENOMIC DNA]</scope>
    <source>
        <strain evidence="2 3">C2</strain>
    </source>
</reference>
<dbReference type="Proteomes" id="UP000233469">
    <property type="component" value="Unassembled WGS sequence"/>
</dbReference>
<reference evidence="2 3" key="1">
    <citation type="submission" date="2016-04" db="EMBL/GenBank/DDBJ databases">
        <title>Genome analyses suggest a sexual origin of heterokaryosis in a supposedly ancient asexual fungus.</title>
        <authorList>
            <person name="Ropars J."/>
            <person name="Sedzielewska K."/>
            <person name="Noel J."/>
            <person name="Charron P."/>
            <person name="Farinelli L."/>
            <person name="Marton T."/>
            <person name="Kruger M."/>
            <person name="Pelin A."/>
            <person name="Brachmann A."/>
            <person name="Corradi N."/>
        </authorList>
    </citation>
    <scope>NUCLEOTIDE SEQUENCE [LARGE SCALE GENOMIC DNA]</scope>
    <source>
        <strain evidence="2 3">C2</strain>
    </source>
</reference>
<organism evidence="2 3">
    <name type="scientific">Rhizophagus irregularis</name>
    <dbReference type="NCBI Taxonomy" id="588596"/>
    <lineage>
        <taxon>Eukaryota</taxon>
        <taxon>Fungi</taxon>
        <taxon>Fungi incertae sedis</taxon>
        <taxon>Mucoromycota</taxon>
        <taxon>Glomeromycotina</taxon>
        <taxon>Glomeromycetes</taxon>
        <taxon>Glomerales</taxon>
        <taxon>Glomeraceae</taxon>
        <taxon>Rhizophagus</taxon>
    </lineage>
</organism>
<dbReference type="VEuPathDB" id="FungiDB:FUN_022113"/>
<proteinExistence type="predicted"/>
<accession>A0A2N1NQ10</accession>
<feature type="coiled-coil region" evidence="1">
    <location>
        <begin position="47"/>
        <end position="74"/>
    </location>
</feature>
<dbReference type="VEuPathDB" id="FungiDB:RhiirFUN_025933"/>
<gene>
    <name evidence="2" type="ORF">RhiirC2_707750</name>
</gene>
<evidence type="ECO:0000313" key="2">
    <source>
        <dbReference type="EMBL" id="PKK75958.1"/>
    </source>
</evidence>
<evidence type="ECO:0000313" key="3">
    <source>
        <dbReference type="Proteomes" id="UP000233469"/>
    </source>
</evidence>
<protein>
    <submittedName>
        <fullName evidence="2">Uncharacterized protein</fullName>
    </submittedName>
</protein>
<sequence length="121" mass="13465">MSDKHTNCTIDQLIDEVIEQVDLNLSYPDKYKWVLDNTKHLGNLITRKKVSVRLRRFEQNAQNVQNAQAAQNAQNVQNVQAAQNAQNVQNVQAAQNAQNVQNAQAAQNAQNVQAAQNAQAS</sequence>
<name>A0A2N1NQ10_9GLOM</name>
<dbReference type="VEuPathDB" id="FungiDB:RhiirA1_388785"/>